<dbReference type="EMBL" id="AP022853">
    <property type="protein sequence ID" value="BCB26453.1"/>
    <property type="molecule type" value="Genomic_DNA"/>
</dbReference>
<name>A0A6F8V9D6_9PROT</name>
<organism evidence="1 2">
    <name type="scientific">Sulfurimicrobium lacus</name>
    <dbReference type="NCBI Taxonomy" id="2715678"/>
    <lineage>
        <taxon>Bacteria</taxon>
        <taxon>Pseudomonadati</taxon>
        <taxon>Pseudomonadota</taxon>
        <taxon>Betaproteobacteria</taxon>
        <taxon>Nitrosomonadales</taxon>
        <taxon>Sulfuricellaceae</taxon>
        <taxon>Sulfurimicrobium</taxon>
    </lineage>
</organism>
<dbReference type="SUPFAM" id="SSF46689">
    <property type="entry name" value="Homeodomain-like"/>
    <property type="match status" value="1"/>
</dbReference>
<reference evidence="2" key="1">
    <citation type="submission" date="2020-03" db="EMBL/GenBank/DDBJ databases">
        <title>Complete genome sequence of sulfur-oxidizing bacterium skT11.</title>
        <authorList>
            <person name="Kanda M."/>
            <person name="Kojima H."/>
            <person name="Fukui M."/>
        </authorList>
    </citation>
    <scope>NUCLEOTIDE SEQUENCE [LARGE SCALE GENOMIC DNA]</scope>
    <source>
        <strain evidence="2">skT11</strain>
    </source>
</reference>
<protein>
    <submittedName>
        <fullName evidence="1">Uncharacterized protein</fullName>
    </submittedName>
</protein>
<keyword evidence="2" id="KW-1185">Reference proteome</keyword>
<evidence type="ECO:0000313" key="1">
    <source>
        <dbReference type="EMBL" id="BCB26453.1"/>
    </source>
</evidence>
<dbReference type="KEGG" id="slac:SKTS_13390"/>
<dbReference type="Proteomes" id="UP000502260">
    <property type="component" value="Chromosome"/>
</dbReference>
<proteinExistence type="predicted"/>
<dbReference type="InterPro" id="IPR009057">
    <property type="entry name" value="Homeodomain-like_sf"/>
</dbReference>
<sequence length="59" mass="6694">MDIPRAVAATRAARDACIHADRAASMTHRELALKYKLTERQIRNILGVEEEDDRQVGLF</sequence>
<accession>A0A6F8V9D6</accession>
<dbReference type="AlphaFoldDB" id="A0A6F8V9D6"/>
<evidence type="ECO:0000313" key="2">
    <source>
        <dbReference type="Proteomes" id="UP000502260"/>
    </source>
</evidence>
<dbReference type="Gene3D" id="1.10.10.60">
    <property type="entry name" value="Homeodomain-like"/>
    <property type="match status" value="1"/>
</dbReference>
<gene>
    <name evidence="1" type="ORF">SKTS_13390</name>
</gene>